<feature type="active site" description="Proton donor" evidence="9">
    <location>
        <position position="95"/>
    </location>
</feature>
<evidence type="ECO:0000256" key="2">
    <source>
        <dbReference type="ARBA" id="ARBA00022630"/>
    </source>
</evidence>
<keyword evidence="2 8" id="KW-0285">Flavoprotein</keyword>
<dbReference type="Proteomes" id="UP000320146">
    <property type="component" value="Unassembled WGS sequence"/>
</dbReference>
<keyword evidence="5" id="KW-0521">NADP</keyword>
<keyword evidence="1" id="KW-0820">tRNA-binding</keyword>
<evidence type="ECO:0000256" key="7">
    <source>
        <dbReference type="ARBA" id="ARBA00023002"/>
    </source>
</evidence>
<keyword evidence="7 8" id="KW-0560">Oxidoreductase</keyword>
<feature type="binding site" evidence="10">
    <location>
        <begin position="205"/>
        <end position="207"/>
    </location>
    <ligand>
        <name>FMN</name>
        <dbReference type="ChEBI" id="CHEBI:58210"/>
    </ligand>
</feature>
<accession>A0A520MQZ0</accession>
<comment type="caution">
    <text evidence="12">The sequence shown here is derived from an EMBL/GenBank/DDBJ whole genome shotgun (WGS) entry which is preliminary data.</text>
</comment>
<dbReference type="EC" id="1.3.1.-" evidence="8"/>
<evidence type="ECO:0000256" key="8">
    <source>
        <dbReference type="PIRNR" id="PIRNR006621"/>
    </source>
</evidence>
<dbReference type="GO" id="GO:0050660">
    <property type="term" value="F:flavin adenine dinucleotide binding"/>
    <property type="evidence" value="ECO:0007669"/>
    <property type="project" value="InterPro"/>
</dbReference>
<name>A0A520MQZ0_9GAMM</name>
<dbReference type="InterPro" id="IPR004653">
    <property type="entry name" value="DusA"/>
</dbReference>
<dbReference type="EMBL" id="SHBL01000029">
    <property type="protein sequence ID" value="RZO23635.1"/>
    <property type="molecule type" value="Genomic_DNA"/>
</dbReference>
<feature type="binding site" evidence="10">
    <location>
        <position position="134"/>
    </location>
    <ligand>
        <name>FMN</name>
        <dbReference type="ChEBI" id="CHEBI:58210"/>
    </ligand>
</feature>
<keyword evidence="6" id="KW-0694">RNA-binding</keyword>
<dbReference type="NCBIfam" id="NF008774">
    <property type="entry name" value="PRK11815.1"/>
    <property type="match status" value="1"/>
</dbReference>
<evidence type="ECO:0000313" key="13">
    <source>
        <dbReference type="Proteomes" id="UP000320146"/>
    </source>
</evidence>
<gene>
    <name evidence="12" type="primary">dusA</name>
    <name evidence="12" type="ORF">EVA99_03410</name>
</gene>
<reference evidence="12 13" key="1">
    <citation type="submission" date="2019-02" db="EMBL/GenBank/DDBJ databases">
        <title>Prokaryotic population dynamics and viral predation in marine succession experiment using metagenomics: the confinement effect.</title>
        <authorList>
            <person name="Haro-Moreno J.M."/>
            <person name="Rodriguez-Valera F."/>
            <person name="Lopez-Perez M."/>
        </authorList>
    </citation>
    <scope>NUCLEOTIDE SEQUENCE [LARGE SCALE GENOMIC DNA]</scope>
    <source>
        <strain evidence="12">MED-G166</strain>
    </source>
</reference>
<evidence type="ECO:0000256" key="10">
    <source>
        <dbReference type="PIRSR" id="PIRSR006621-2"/>
    </source>
</evidence>
<dbReference type="GO" id="GO:0017150">
    <property type="term" value="F:tRNA dihydrouridine synthase activity"/>
    <property type="evidence" value="ECO:0007669"/>
    <property type="project" value="InterPro"/>
</dbReference>
<keyword evidence="4 8" id="KW-0819">tRNA processing</keyword>
<feature type="domain" description="DUS-like FMN-binding" evidence="11">
    <location>
        <begin position="10"/>
        <end position="303"/>
    </location>
</feature>
<dbReference type="PANTHER" id="PTHR42907:SF1">
    <property type="entry name" value="FMN-LINKED OXIDOREDUCTASES SUPERFAMILY PROTEIN"/>
    <property type="match status" value="1"/>
</dbReference>
<feature type="binding site" evidence="10">
    <location>
        <position position="166"/>
    </location>
    <ligand>
        <name>FMN</name>
        <dbReference type="ChEBI" id="CHEBI:58210"/>
    </ligand>
</feature>
<keyword evidence="10" id="KW-0547">Nucleotide-binding</keyword>
<feature type="binding site" evidence="10">
    <location>
        <begin position="227"/>
        <end position="228"/>
    </location>
    <ligand>
        <name>FMN</name>
        <dbReference type="ChEBI" id="CHEBI:58210"/>
    </ligand>
</feature>
<evidence type="ECO:0000256" key="6">
    <source>
        <dbReference type="ARBA" id="ARBA00022884"/>
    </source>
</evidence>
<organism evidence="12 13">
    <name type="scientific">SAR86 cluster bacterium</name>
    <dbReference type="NCBI Taxonomy" id="2030880"/>
    <lineage>
        <taxon>Bacteria</taxon>
        <taxon>Pseudomonadati</taxon>
        <taxon>Pseudomonadota</taxon>
        <taxon>Gammaproteobacteria</taxon>
        <taxon>SAR86 cluster</taxon>
    </lineage>
</organism>
<evidence type="ECO:0000256" key="1">
    <source>
        <dbReference type="ARBA" id="ARBA00022555"/>
    </source>
</evidence>
<evidence type="ECO:0000259" key="11">
    <source>
        <dbReference type="Pfam" id="PF01207"/>
    </source>
</evidence>
<evidence type="ECO:0000313" key="12">
    <source>
        <dbReference type="EMBL" id="RZO23635.1"/>
    </source>
</evidence>
<evidence type="ECO:0000256" key="4">
    <source>
        <dbReference type="ARBA" id="ARBA00022694"/>
    </source>
</evidence>
<comment type="function">
    <text evidence="8">Catalyzes the synthesis of 5,6-dihydrouridine (D), a modified base found in the D-loop of most tRNAs, via the reduction of the C5-C6 double bond in target uridines.</text>
</comment>
<proteinExistence type="inferred from homology"/>
<dbReference type="AlphaFoldDB" id="A0A520MQZ0"/>
<feature type="binding site" evidence="10">
    <location>
        <position position="65"/>
    </location>
    <ligand>
        <name>FMN</name>
        <dbReference type="ChEBI" id="CHEBI:58210"/>
    </ligand>
</feature>
<evidence type="ECO:0000256" key="3">
    <source>
        <dbReference type="ARBA" id="ARBA00022643"/>
    </source>
</evidence>
<dbReference type="GO" id="GO:0000049">
    <property type="term" value="F:tRNA binding"/>
    <property type="evidence" value="ECO:0007669"/>
    <property type="project" value="UniProtKB-KW"/>
</dbReference>
<comment type="cofactor">
    <cofactor evidence="8 10">
        <name>FMN</name>
        <dbReference type="ChEBI" id="CHEBI:58210"/>
    </cofactor>
</comment>
<dbReference type="InterPro" id="IPR001269">
    <property type="entry name" value="DUS_fam"/>
</dbReference>
<dbReference type="InterPro" id="IPR013785">
    <property type="entry name" value="Aldolase_TIM"/>
</dbReference>
<protein>
    <recommendedName>
        <fullName evidence="8">tRNA-dihydrouridine synthase</fullName>
        <ecNumber evidence="8">1.3.1.-</ecNumber>
    </recommendedName>
</protein>
<sequence length="328" mass="37414">MISNPHKFCIAPMMKKTDKHFRFLARQFTKKSMLYTEMIHANAILKGNSDRLLAFDNCEHPVGLQLGGSDPKSLSEAAIVGQEYGYDEINLNVGCPSKKVKSGNFGVFLMKNVKLLSKCVNEVKKNIDIPFSIKCRIGVDDFEGEEYLKNFISTISDHDIDTFVIHARKAISGLDTKRNRSIPPLNYDLVFKMKDLFPELKIIINGGIEEVSDVKALLSHVDGVMLGRKIYSDPAFLLQIDKEIYQEDTELDFTSGMQNYMSYILDLENKKDVNRAITHLVQIIRRISHTKDMRRQLLENVKDGSLELEQIFSGFKADLNQRAHLQIH</sequence>
<dbReference type="Pfam" id="PF01207">
    <property type="entry name" value="Dus"/>
    <property type="match status" value="1"/>
</dbReference>
<dbReference type="SUPFAM" id="SSF51395">
    <property type="entry name" value="FMN-linked oxidoreductases"/>
    <property type="match status" value="1"/>
</dbReference>
<evidence type="ECO:0000256" key="9">
    <source>
        <dbReference type="PIRSR" id="PIRSR006621-1"/>
    </source>
</evidence>
<dbReference type="CDD" id="cd02801">
    <property type="entry name" value="DUS_like_FMN"/>
    <property type="match status" value="1"/>
</dbReference>
<keyword evidence="3 8" id="KW-0288">FMN</keyword>
<dbReference type="Gene3D" id="3.20.20.70">
    <property type="entry name" value="Aldolase class I"/>
    <property type="match status" value="1"/>
</dbReference>
<feature type="binding site" evidence="10">
    <location>
        <begin position="12"/>
        <end position="14"/>
    </location>
    <ligand>
        <name>FMN</name>
        <dbReference type="ChEBI" id="CHEBI:58210"/>
    </ligand>
</feature>
<comment type="similarity">
    <text evidence="8">Belongs to the dus family.</text>
</comment>
<dbReference type="PANTHER" id="PTHR42907">
    <property type="entry name" value="FMN-LINKED OXIDOREDUCTASES SUPERFAMILY PROTEIN"/>
    <property type="match status" value="1"/>
</dbReference>
<dbReference type="InterPro" id="IPR035587">
    <property type="entry name" value="DUS-like_FMN-bd"/>
</dbReference>
<evidence type="ECO:0000256" key="5">
    <source>
        <dbReference type="ARBA" id="ARBA00022857"/>
    </source>
</evidence>
<dbReference type="PIRSF" id="PIRSF006621">
    <property type="entry name" value="Dus"/>
    <property type="match status" value="1"/>
</dbReference>